<evidence type="ECO:0000313" key="2">
    <source>
        <dbReference type="EMBL" id="WXA96812.1"/>
    </source>
</evidence>
<dbReference type="EMBL" id="CP089982">
    <property type="protein sequence ID" value="WXA96812.1"/>
    <property type="molecule type" value="Genomic_DNA"/>
</dbReference>
<proteinExistence type="predicted"/>
<keyword evidence="3" id="KW-1185">Reference proteome</keyword>
<gene>
    <name evidence="2" type="ORF">LZC95_08175</name>
</gene>
<accession>A0ABZ2KDN6</accession>
<protein>
    <submittedName>
        <fullName evidence="2">DUF4280 domain-containing protein</fullName>
    </submittedName>
</protein>
<dbReference type="InterPro" id="IPR025460">
    <property type="entry name" value="DUF4280"/>
</dbReference>
<feature type="region of interest" description="Disordered" evidence="1">
    <location>
        <begin position="17"/>
        <end position="39"/>
    </location>
</feature>
<organism evidence="2 3">
    <name type="scientific">Pendulispora brunnea</name>
    <dbReference type="NCBI Taxonomy" id="2905690"/>
    <lineage>
        <taxon>Bacteria</taxon>
        <taxon>Pseudomonadati</taxon>
        <taxon>Myxococcota</taxon>
        <taxon>Myxococcia</taxon>
        <taxon>Myxococcales</taxon>
        <taxon>Sorangiineae</taxon>
        <taxon>Pendulisporaceae</taxon>
        <taxon>Pendulispora</taxon>
    </lineage>
</organism>
<evidence type="ECO:0000256" key="1">
    <source>
        <dbReference type="SAM" id="MobiDB-lite"/>
    </source>
</evidence>
<dbReference type="Proteomes" id="UP001379533">
    <property type="component" value="Chromosome"/>
</dbReference>
<dbReference type="Pfam" id="PF14107">
    <property type="entry name" value="DUF4280"/>
    <property type="match status" value="1"/>
</dbReference>
<evidence type="ECO:0000313" key="3">
    <source>
        <dbReference type="Proteomes" id="UP001379533"/>
    </source>
</evidence>
<reference evidence="2 3" key="1">
    <citation type="submission" date="2021-12" db="EMBL/GenBank/DDBJ databases">
        <title>Discovery of the Pendulisporaceae a myxobacterial family with distinct sporulation behavior and unique specialized metabolism.</title>
        <authorList>
            <person name="Garcia R."/>
            <person name="Popoff A."/>
            <person name="Bader C.D."/>
            <person name="Loehr J."/>
            <person name="Walesch S."/>
            <person name="Walt C."/>
            <person name="Boldt J."/>
            <person name="Bunk B."/>
            <person name="Haeckl F.J.F.P.J."/>
            <person name="Gunesch A.P."/>
            <person name="Birkelbach J."/>
            <person name="Nuebel U."/>
            <person name="Pietschmann T."/>
            <person name="Bach T."/>
            <person name="Mueller R."/>
        </authorList>
    </citation>
    <scope>NUCLEOTIDE SEQUENCE [LARGE SCALE GENOMIC DNA]</scope>
    <source>
        <strain evidence="2 3">MSr12523</strain>
    </source>
</reference>
<name>A0ABZ2KDN6_9BACT</name>
<dbReference type="RefSeq" id="WP_394847427.1">
    <property type="nucleotide sequence ID" value="NZ_CP089982.1"/>
</dbReference>
<sequence length="113" mass="11373">MTFFLARGATLVCSKGGAPSQLAVPSRDGSGELPDGSPIATAQDFGEANILPFGTCKVTQQACKPSVLLPWTSAGDVVDGDGIGWLTQDSKCVCSVGGTIEAADAGQDAIEVA</sequence>